<dbReference type="EMBL" id="MCBS01023142">
    <property type="protein sequence ID" value="RKF75841.1"/>
    <property type="molecule type" value="Genomic_DNA"/>
</dbReference>
<keyword evidence="8 13" id="KW-1133">Transmembrane helix</keyword>
<keyword evidence="11 13" id="KW-0472">Membrane</keyword>
<evidence type="ECO:0000256" key="15">
    <source>
        <dbReference type="SAM" id="MobiDB-lite"/>
    </source>
</evidence>
<name>A0A420IMT6_9PEZI</name>
<comment type="function">
    <text evidence="12">Component of the MICOS complex, a large protein complex of the mitochondrial inner membrane that plays crucial roles in the maintenance of crista junctions, inner membrane architecture, and formation of contact sites to the outer membrane. Plays a role in keeping cristae membranes connected to the inner boundary membrane. Also promotes protein import via the mitochondrial intermembrane space assembly (MIA) pathway.</text>
</comment>
<gene>
    <name evidence="16" type="ORF">GcM1_231063</name>
</gene>
<protein>
    <recommendedName>
        <fullName evidence="4 13">MICOS complex subunit MIC60</fullName>
    </recommendedName>
    <alternativeName>
        <fullName evidence="13">Mitofilin</fullName>
    </alternativeName>
</protein>
<evidence type="ECO:0000313" key="16">
    <source>
        <dbReference type="EMBL" id="RKF75841.1"/>
    </source>
</evidence>
<feature type="compositionally biased region" description="Low complexity" evidence="15">
    <location>
        <begin position="59"/>
        <end position="71"/>
    </location>
</feature>
<evidence type="ECO:0000313" key="17">
    <source>
        <dbReference type="Proteomes" id="UP000285326"/>
    </source>
</evidence>
<dbReference type="AlphaFoldDB" id="A0A420IMT6"/>
<evidence type="ECO:0000256" key="11">
    <source>
        <dbReference type="ARBA" id="ARBA00023136"/>
    </source>
</evidence>
<evidence type="ECO:0000256" key="8">
    <source>
        <dbReference type="ARBA" id="ARBA00022989"/>
    </source>
</evidence>
<accession>A0A420IMT6</accession>
<evidence type="ECO:0000256" key="5">
    <source>
        <dbReference type="ARBA" id="ARBA00022692"/>
    </source>
</evidence>
<feature type="region of interest" description="Disordered" evidence="15">
    <location>
        <begin position="204"/>
        <end position="287"/>
    </location>
</feature>
<organism evidence="16 17">
    <name type="scientific">Golovinomyces cichoracearum</name>
    <dbReference type="NCBI Taxonomy" id="62708"/>
    <lineage>
        <taxon>Eukaryota</taxon>
        <taxon>Fungi</taxon>
        <taxon>Dikarya</taxon>
        <taxon>Ascomycota</taxon>
        <taxon>Pezizomycotina</taxon>
        <taxon>Leotiomycetes</taxon>
        <taxon>Erysiphales</taxon>
        <taxon>Erysiphaceae</taxon>
        <taxon>Golovinomyces</taxon>
    </lineage>
</organism>
<reference evidence="16 17" key="1">
    <citation type="journal article" date="2018" name="BMC Genomics">
        <title>Comparative genome analyses reveal sequence features reflecting distinct modes of host-adaptation between dicot and monocot powdery mildew.</title>
        <authorList>
            <person name="Wu Y."/>
            <person name="Ma X."/>
            <person name="Pan Z."/>
            <person name="Kale S.D."/>
            <person name="Song Y."/>
            <person name="King H."/>
            <person name="Zhang Q."/>
            <person name="Presley C."/>
            <person name="Deng X."/>
            <person name="Wei C.I."/>
            <person name="Xiao S."/>
        </authorList>
    </citation>
    <scope>NUCLEOTIDE SEQUENCE [LARGE SCALE GENOMIC DNA]</scope>
    <source>
        <strain evidence="16">UMSG1</strain>
    </source>
</reference>
<comment type="subcellular location">
    <subcellularLocation>
        <location evidence="1 13">Mitochondrion inner membrane</location>
        <topology evidence="1 13">Single-pass membrane protein</topology>
    </subcellularLocation>
</comment>
<dbReference type="PANTHER" id="PTHR15415">
    <property type="entry name" value="MITOFILIN"/>
    <property type="match status" value="1"/>
</dbReference>
<evidence type="ECO:0000256" key="12">
    <source>
        <dbReference type="ARBA" id="ARBA00025571"/>
    </source>
</evidence>
<evidence type="ECO:0000256" key="3">
    <source>
        <dbReference type="ARBA" id="ARBA00011875"/>
    </source>
</evidence>
<dbReference type="InterPro" id="IPR019133">
    <property type="entry name" value="MIC60"/>
</dbReference>
<keyword evidence="10 13" id="KW-0496">Mitochondrion</keyword>
<keyword evidence="7" id="KW-0809">Transit peptide</keyword>
<feature type="compositionally biased region" description="Polar residues" evidence="15">
    <location>
        <begin position="246"/>
        <end position="266"/>
    </location>
</feature>
<feature type="region of interest" description="Disordered" evidence="15">
    <location>
        <begin position="40"/>
        <end position="118"/>
    </location>
</feature>
<evidence type="ECO:0000256" key="10">
    <source>
        <dbReference type="ARBA" id="ARBA00023128"/>
    </source>
</evidence>
<feature type="compositionally biased region" description="Polar residues" evidence="15">
    <location>
        <begin position="72"/>
        <end position="90"/>
    </location>
</feature>
<evidence type="ECO:0000256" key="6">
    <source>
        <dbReference type="ARBA" id="ARBA00022792"/>
    </source>
</evidence>
<dbReference type="GO" id="GO:0042407">
    <property type="term" value="P:cristae formation"/>
    <property type="evidence" value="ECO:0007669"/>
    <property type="project" value="TreeGrafter"/>
</dbReference>
<dbReference type="Pfam" id="PF09731">
    <property type="entry name" value="Mitofilin"/>
    <property type="match status" value="1"/>
</dbReference>
<evidence type="ECO:0000256" key="4">
    <source>
        <dbReference type="ARBA" id="ARBA00018116"/>
    </source>
</evidence>
<comment type="similarity">
    <text evidence="2 13">Belongs to the MICOS complex subunit Mic60 family.</text>
</comment>
<dbReference type="Proteomes" id="UP000285326">
    <property type="component" value="Unassembled WGS sequence"/>
</dbReference>
<feature type="compositionally biased region" description="Low complexity" evidence="15">
    <location>
        <begin position="91"/>
        <end position="111"/>
    </location>
</feature>
<feature type="compositionally biased region" description="Basic and acidic residues" evidence="15">
    <location>
        <begin position="233"/>
        <end position="245"/>
    </location>
</feature>
<feature type="transmembrane region" description="Helical" evidence="13">
    <location>
        <begin position="127"/>
        <end position="145"/>
    </location>
</feature>
<sequence>MLRASIWPSPKIFGCRLPCAITVSRVLHLDGVNGTTRRITRSLTNQSNPNYKDDPLLKSLNSNSSSSGSSGEQDVSSTKISDETTLPQVESSNLRSSQSISSTQAKSTSGSPLPNSTQRPRKLFRKFLITTLSLGLTGFVGGVFYSRENDNFHDFFTEYVPFGEQAVLYLEEREYRKRFSNRSSSASRDLGQLTSVPRNSGVSWRVAEGLKPGSSGRYADATDPDVKPLQSPAEEKTKKVEDSNKENTAIPSQSPEKTSSKSQLTTVPVEPVTSKTEETSKSENLGTFVAPEVDEPSRFPPQSVPTQSISIEDPKEPLVQDLVKIVNEILKVVEVKSVDYKFYKAIEKAKAEISSLDSKIQIIMNQAQKEADIKIQSEKEDFDRAAKELLRRIEIEMQNEQANWREEYQNEREKLQRTYEKKLDLELQRTKEIHEQHLRNALLEQALEMKKNFGKEIKDCVEEERNGRFKKLSELSNNVAELEKLATKWNSVLDYNLKTQKLHVALEATRVFLENSDVPRPFVRELVALREVASEDPLVNAAIASINPTAYHQGIQSPAQIIDRFRRVSTEVRKVALLPVDAGVASQASSYILSKFLFQKKGLANGDDVESILARAETFLEEGDLDSAAREVNGLKGWAKTLSRDWLDEVRKVLEVRQALDVIATEARLKTLTIE</sequence>
<evidence type="ECO:0000256" key="9">
    <source>
        <dbReference type="ARBA" id="ARBA00023054"/>
    </source>
</evidence>
<keyword evidence="5 13" id="KW-0812">Transmembrane</keyword>
<keyword evidence="6 13" id="KW-0999">Mitochondrion inner membrane</keyword>
<evidence type="ECO:0000256" key="7">
    <source>
        <dbReference type="ARBA" id="ARBA00022946"/>
    </source>
</evidence>
<comment type="subunit">
    <text evidence="3 13">Component of the mitochondrial contact site and cristae organizing system (MICOS) complex.</text>
</comment>
<feature type="compositionally biased region" description="Polar residues" evidence="15">
    <location>
        <begin position="40"/>
        <end position="50"/>
    </location>
</feature>
<dbReference type="PANTHER" id="PTHR15415:SF7">
    <property type="entry name" value="MICOS COMPLEX SUBUNIT MIC60"/>
    <property type="match status" value="1"/>
</dbReference>
<evidence type="ECO:0000256" key="13">
    <source>
        <dbReference type="RuleBase" id="RU363000"/>
    </source>
</evidence>
<evidence type="ECO:0000256" key="2">
    <source>
        <dbReference type="ARBA" id="ARBA00010877"/>
    </source>
</evidence>
<evidence type="ECO:0000256" key="14">
    <source>
        <dbReference type="SAM" id="Coils"/>
    </source>
</evidence>
<comment type="caution">
    <text evidence="16">The sequence shown here is derived from an EMBL/GenBank/DDBJ whole genome shotgun (WGS) entry which is preliminary data.</text>
</comment>
<keyword evidence="9 14" id="KW-0175">Coiled coil</keyword>
<dbReference type="GO" id="GO:0061617">
    <property type="term" value="C:MICOS complex"/>
    <property type="evidence" value="ECO:0007669"/>
    <property type="project" value="TreeGrafter"/>
</dbReference>
<evidence type="ECO:0000256" key="1">
    <source>
        <dbReference type="ARBA" id="ARBA00004434"/>
    </source>
</evidence>
<feature type="coiled-coil region" evidence="14">
    <location>
        <begin position="394"/>
        <end position="428"/>
    </location>
</feature>
<proteinExistence type="inferred from homology"/>